<reference evidence="2" key="1">
    <citation type="submission" date="2018-11" db="EMBL/GenBank/DDBJ databases">
        <authorList>
            <person name="Alioto T."/>
            <person name="Alioto T."/>
        </authorList>
    </citation>
    <scope>NUCLEOTIDE SEQUENCE</scope>
</reference>
<gene>
    <name evidence="2" type="ORF">MGAL_10B083111</name>
</gene>
<evidence type="ECO:0000313" key="3">
    <source>
        <dbReference type="Proteomes" id="UP000596742"/>
    </source>
</evidence>
<dbReference type="Proteomes" id="UP000596742">
    <property type="component" value="Unassembled WGS sequence"/>
</dbReference>
<proteinExistence type="predicted"/>
<protein>
    <recommendedName>
        <fullName evidence="1">Dynein heavy chain hydrolytic ATP-binding dynein motor region domain-containing protein</fullName>
    </recommendedName>
</protein>
<dbReference type="OrthoDB" id="6091504at2759"/>
<keyword evidence="3" id="KW-1185">Reference proteome</keyword>
<organism evidence="2 3">
    <name type="scientific">Mytilus galloprovincialis</name>
    <name type="common">Mediterranean mussel</name>
    <dbReference type="NCBI Taxonomy" id="29158"/>
    <lineage>
        <taxon>Eukaryota</taxon>
        <taxon>Metazoa</taxon>
        <taxon>Spiralia</taxon>
        <taxon>Lophotrochozoa</taxon>
        <taxon>Mollusca</taxon>
        <taxon>Bivalvia</taxon>
        <taxon>Autobranchia</taxon>
        <taxon>Pteriomorphia</taxon>
        <taxon>Mytilida</taxon>
        <taxon>Mytiloidea</taxon>
        <taxon>Mytilidae</taxon>
        <taxon>Mytilinae</taxon>
        <taxon>Mytilus</taxon>
    </lineage>
</organism>
<evidence type="ECO:0000313" key="2">
    <source>
        <dbReference type="EMBL" id="VDI25995.1"/>
    </source>
</evidence>
<dbReference type="GO" id="GO:0005524">
    <property type="term" value="F:ATP binding"/>
    <property type="evidence" value="ECO:0007669"/>
    <property type="project" value="InterPro"/>
</dbReference>
<dbReference type="AlphaFoldDB" id="A0A8B6DW16"/>
<dbReference type="EMBL" id="UYJE01004212">
    <property type="protein sequence ID" value="VDI25995.1"/>
    <property type="molecule type" value="Genomic_DNA"/>
</dbReference>
<dbReference type="InterPro" id="IPR035699">
    <property type="entry name" value="AAA_6"/>
</dbReference>
<evidence type="ECO:0000259" key="1">
    <source>
        <dbReference type="Pfam" id="PF12774"/>
    </source>
</evidence>
<sequence length="65" mass="7442">MLIYLSSWLKDVPLFKSILDDLFPGITPPDRDYGVLERAINMAIRDHGFQSWSNQVDKSNSSITK</sequence>
<feature type="domain" description="Dynein heavy chain hydrolytic ATP-binding dynein motor region" evidence="1">
    <location>
        <begin position="10"/>
        <end position="58"/>
    </location>
</feature>
<accession>A0A8B6DW16</accession>
<dbReference type="Pfam" id="PF12774">
    <property type="entry name" value="AAA_6"/>
    <property type="match status" value="1"/>
</dbReference>
<comment type="caution">
    <text evidence="2">The sequence shown here is derived from an EMBL/GenBank/DDBJ whole genome shotgun (WGS) entry which is preliminary data.</text>
</comment>
<name>A0A8B6DW16_MYTGA</name>